<protein>
    <submittedName>
        <fullName evidence="1">Uncharacterized protein</fullName>
    </submittedName>
</protein>
<dbReference type="EMBL" id="ML170169">
    <property type="protein sequence ID" value="TDL23818.1"/>
    <property type="molecule type" value="Genomic_DNA"/>
</dbReference>
<name>A0A4Y7Q9D1_9AGAM</name>
<dbReference type="Proteomes" id="UP000294933">
    <property type="component" value="Unassembled WGS sequence"/>
</dbReference>
<proteinExistence type="predicted"/>
<dbReference type="AlphaFoldDB" id="A0A4Y7Q9D1"/>
<keyword evidence="2" id="KW-1185">Reference proteome</keyword>
<evidence type="ECO:0000313" key="1">
    <source>
        <dbReference type="EMBL" id="TDL23818.1"/>
    </source>
</evidence>
<dbReference type="VEuPathDB" id="FungiDB:BD410DRAFT_151699"/>
<evidence type="ECO:0000313" key="2">
    <source>
        <dbReference type="Proteomes" id="UP000294933"/>
    </source>
</evidence>
<gene>
    <name evidence="1" type="ORF">BD410DRAFT_151699</name>
</gene>
<sequence length="83" mass="9584">MKTRRHRRMEGASMCWRVGARVNLLALRGFRRCPPSTGFSLLSAALVMRLMTHFYDNSVSEFGEIFRQRGRYLRSGSGVPRFS</sequence>
<organism evidence="1 2">
    <name type="scientific">Rickenella mellea</name>
    <dbReference type="NCBI Taxonomy" id="50990"/>
    <lineage>
        <taxon>Eukaryota</taxon>
        <taxon>Fungi</taxon>
        <taxon>Dikarya</taxon>
        <taxon>Basidiomycota</taxon>
        <taxon>Agaricomycotina</taxon>
        <taxon>Agaricomycetes</taxon>
        <taxon>Hymenochaetales</taxon>
        <taxon>Rickenellaceae</taxon>
        <taxon>Rickenella</taxon>
    </lineage>
</organism>
<accession>A0A4Y7Q9D1</accession>
<reference evidence="1 2" key="1">
    <citation type="submission" date="2018-06" db="EMBL/GenBank/DDBJ databases">
        <title>A transcriptomic atlas of mushroom development highlights an independent origin of complex multicellularity.</title>
        <authorList>
            <consortium name="DOE Joint Genome Institute"/>
            <person name="Krizsan K."/>
            <person name="Almasi E."/>
            <person name="Merenyi Z."/>
            <person name="Sahu N."/>
            <person name="Viragh M."/>
            <person name="Koszo T."/>
            <person name="Mondo S."/>
            <person name="Kiss B."/>
            <person name="Balint B."/>
            <person name="Kues U."/>
            <person name="Barry K."/>
            <person name="Hegedus J.C."/>
            <person name="Henrissat B."/>
            <person name="Johnson J."/>
            <person name="Lipzen A."/>
            <person name="Ohm R."/>
            <person name="Nagy I."/>
            <person name="Pangilinan J."/>
            <person name="Yan J."/>
            <person name="Xiong Y."/>
            <person name="Grigoriev I.V."/>
            <person name="Hibbett D.S."/>
            <person name="Nagy L.G."/>
        </authorList>
    </citation>
    <scope>NUCLEOTIDE SEQUENCE [LARGE SCALE GENOMIC DNA]</scope>
    <source>
        <strain evidence="1 2">SZMC22713</strain>
    </source>
</reference>